<name>A0AAJ7SEB0_9ACAR</name>
<feature type="domain" description="HAT C-terminal dimerisation" evidence="1">
    <location>
        <begin position="539"/>
        <end position="595"/>
    </location>
</feature>
<sequence length="618" mass="69503">MHGGGVFCKHCLLFARESSDQGGPRALGLLISRPLSKFKKALEVFNAHGESRYHLEASDAAELFLEWSKDKTSRDVKNRLSAARSQRVLRNRKRPIPIIKTVILCGRQNIPLRGHQDQGKLGDTAEDANDGHFRALLRYRLDTGDKLLEEHLINAGFQDDRSVIREVFLKFCDVVEKTGAGLARTILDNLREEGLDVRNLRGQGYDGCSSMSGQYKGVQAQIKAEVPKALYFHCASHCLNLALVHSSEIVSIRLAAGVVGSTCNFFTSSSARIRLLEDKVETEVPTSRSRRLKTLCATRWVESHHAFIKFRELLIPIVHSLRELSQERGDTGVRAYQLVNSICRCDFLVSLFIIESFSSLFLPLSINLQARELDISAALAMLDSVQSVLKQRRENADTVFSALFDEAEEICLSLEVDVRSPRICSRQIARENHPAETAEDYFRVSSYLQYLDGLIEELQSLFADLRQSALEVQCLVPKFTVKSSFEDLIDTTGFYEDDLECSPSIVRGEFERWQAKWVAVPQNELPGTAIETLNKCSPSDYPKIALMLQIFATFPVTTASAERTFSALRLVKTYLRSKMGGDRLKGLASMNIQRDVLFTTEEMLDVIALDPRKIELVL</sequence>
<keyword evidence="2" id="KW-1185">Reference proteome</keyword>
<dbReference type="InterPro" id="IPR012337">
    <property type="entry name" value="RNaseH-like_sf"/>
</dbReference>
<dbReference type="PANTHER" id="PTHR46289">
    <property type="entry name" value="52 KDA REPRESSOR OF THE INHIBITOR OF THE PROTEIN KINASE-LIKE PROTEIN-RELATED"/>
    <property type="match status" value="1"/>
</dbReference>
<accession>A0AAJ7SEB0</accession>
<dbReference type="PANTHER" id="PTHR46289:SF14">
    <property type="entry name" value="DUF4371 DOMAIN-CONTAINING PROTEIN"/>
    <property type="match status" value="1"/>
</dbReference>
<protein>
    <submittedName>
        <fullName evidence="3">Zinc finger MYM-type protein 1-like</fullName>
    </submittedName>
</protein>
<gene>
    <name evidence="3" type="primary">LOC100902055</name>
</gene>
<dbReference type="InterPro" id="IPR052958">
    <property type="entry name" value="IFN-induced_PKR_regulator"/>
</dbReference>
<dbReference type="SUPFAM" id="SSF53098">
    <property type="entry name" value="Ribonuclease H-like"/>
    <property type="match status" value="1"/>
</dbReference>
<dbReference type="KEGG" id="goe:100902055"/>
<dbReference type="GeneID" id="100902055"/>
<evidence type="ECO:0000313" key="3">
    <source>
        <dbReference type="RefSeq" id="XP_028966491.1"/>
    </source>
</evidence>
<dbReference type="AlphaFoldDB" id="A0AAJ7SEB0"/>
<dbReference type="Pfam" id="PF05699">
    <property type="entry name" value="Dimer_Tnp_hAT"/>
    <property type="match status" value="1"/>
</dbReference>
<dbReference type="RefSeq" id="XP_028966491.1">
    <property type="nucleotide sequence ID" value="XM_029110658.1"/>
</dbReference>
<reference evidence="3" key="1">
    <citation type="submission" date="2025-08" db="UniProtKB">
        <authorList>
            <consortium name="RefSeq"/>
        </authorList>
    </citation>
    <scope>IDENTIFICATION</scope>
</reference>
<evidence type="ECO:0000259" key="1">
    <source>
        <dbReference type="Pfam" id="PF05699"/>
    </source>
</evidence>
<organism evidence="2 3">
    <name type="scientific">Galendromus occidentalis</name>
    <name type="common">western predatory mite</name>
    <dbReference type="NCBI Taxonomy" id="34638"/>
    <lineage>
        <taxon>Eukaryota</taxon>
        <taxon>Metazoa</taxon>
        <taxon>Ecdysozoa</taxon>
        <taxon>Arthropoda</taxon>
        <taxon>Chelicerata</taxon>
        <taxon>Arachnida</taxon>
        <taxon>Acari</taxon>
        <taxon>Parasitiformes</taxon>
        <taxon>Mesostigmata</taxon>
        <taxon>Gamasina</taxon>
        <taxon>Phytoseioidea</taxon>
        <taxon>Phytoseiidae</taxon>
        <taxon>Typhlodrominae</taxon>
        <taxon>Galendromus</taxon>
    </lineage>
</organism>
<dbReference type="Proteomes" id="UP000694867">
    <property type="component" value="Unplaced"/>
</dbReference>
<proteinExistence type="predicted"/>
<dbReference type="InterPro" id="IPR008906">
    <property type="entry name" value="HATC_C_dom"/>
</dbReference>
<evidence type="ECO:0000313" key="2">
    <source>
        <dbReference type="Proteomes" id="UP000694867"/>
    </source>
</evidence>
<dbReference type="GO" id="GO:0046983">
    <property type="term" value="F:protein dimerization activity"/>
    <property type="evidence" value="ECO:0007669"/>
    <property type="project" value="InterPro"/>
</dbReference>